<dbReference type="InterPro" id="IPR011042">
    <property type="entry name" value="6-blade_b-propeller_TolB-like"/>
</dbReference>
<dbReference type="PANTHER" id="PTHR25462:SF296">
    <property type="entry name" value="MEIOTIC P26, ISOFORM F"/>
    <property type="match status" value="1"/>
</dbReference>
<gene>
    <name evidence="6" type="ORF">CAPTEDRAFT_195259</name>
</gene>
<keyword evidence="2 4" id="KW-0863">Zinc-finger</keyword>
<dbReference type="InterPro" id="IPR013083">
    <property type="entry name" value="Znf_RING/FYVE/PHD"/>
</dbReference>
<evidence type="ECO:0000256" key="2">
    <source>
        <dbReference type="ARBA" id="ARBA00022771"/>
    </source>
</evidence>
<dbReference type="InterPro" id="IPR001841">
    <property type="entry name" value="Znf_RING"/>
</dbReference>
<protein>
    <recommendedName>
        <fullName evidence="5">RING-type domain-containing protein</fullName>
    </recommendedName>
</protein>
<dbReference type="InterPro" id="IPR017907">
    <property type="entry name" value="Znf_RING_CS"/>
</dbReference>
<evidence type="ECO:0000256" key="3">
    <source>
        <dbReference type="ARBA" id="ARBA00022833"/>
    </source>
</evidence>
<keyword evidence="3" id="KW-0862">Zinc</keyword>
<dbReference type="Proteomes" id="UP000014760">
    <property type="component" value="Unassembled WGS sequence"/>
</dbReference>
<dbReference type="OMA" id="AQFFCRT"/>
<name>R7TXZ7_CAPTE</name>
<keyword evidence="1" id="KW-0479">Metal-binding</keyword>
<dbReference type="EnsemblMetazoa" id="CapteT195259">
    <property type="protein sequence ID" value="CapteP195259"/>
    <property type="gene ID" value="CapteG195259"/>
</dbReference>
<dbReference type="AlphaFoldDB" id="R7TXZ7"/>
<evidence type="ECO:0000313" key="6">
    <source>
        <dbReference type="EMBL" id="ELT95815.1"/>
    </source>
</evidence>
<evidence type="ECO:0000259" key="5">
    <source>
        <dbReference type="PROSITE" id="PS50089"/>
    </source>
</evidence>
<evidence type="ECO:0000256" key="4">
    <source>
        <dbReference type="PROSITE-ProRule" id="PRU00175"/>
    </source>
</evidence>
<dbReference type="Gene3D" id="3.30.40.10">
    <property type="entry name" value="Zinc/RING finger domain, C3HC4 (zinc finger)"/>
    <property type="match status" value="1"/>
</dbReference>
<dbReference type="GO" id="GO:0008270">
    <property type="term" value="F:zinc ion binding"/>
    <property type="evidence" value="ECO:0007669"/>
    <property type="project" value="UniProtKB-KW"/>
</dbReference>
<dbReference type="EMBL" id="KB309003">
    <property type="protein sequence ID" value="ELT95815.1"/>
    <property type="molecule type" value="Genomic_DNA"/>
</dbReference>
<reference evidence="7" key="3">
    <citation type="submission" date="2015-06" db="UniProtKB">
        <authorList>
            <consortium name="EnsemblMetazoa"/>
        </authorList>
    </citation>
    <scope>IDENTIFICATION</scope>
</reference>
<dbReference type="SUPFAM" id="SSF57850">
    <property type="entry name" value="RING/U-box"/>
    <property type="match status" value="1"/>
</dbReference>
<dbReference type="SMART" id="SM00502">
    <property type="entry name" value="BBC"/>
    <property type="match status" value="1"/>
</dbReference>
<dbReference type="Gene3D" id="2.120.10.30">
    <property type="entry name" value="TolB, C-terminal domain"/>
    <property type="match status" value="1"/>
</dbReference>
<reference evidence="8" key="1">
    <citation type="submission" date="2012-12" db="EMBL/GenBank/DDBJ databases">
        <authorList>
            <person name="Hellsten U."/>
            <person name="Grimwood J."/>
            <person name="Chapman J.A."/>
            <person name="Shapiro H."/>
            <person name="Aerts A."/>
            <person name="Otillar R.P."/>
            <person name="Terry A.Y."/>
            <person name="Boore J.L."/>
            <person name="Simakov O."/>
            <person name="Marletaz F."/>
            <person name="Cho S.-J."/>
            <person name="Edsinger-Gonzales E."/>
            <person name="Havlak P."/>
            <person name="Kuo D.-H."/>
            <person name="Larsson T."/>
            <person name="Lv J."/>
            <person name="Arendt D."/>
            <person name="Savage R."/>
            <person name="Osoegawa K."/>
            <person name="de Jong P."/>
            <person name="Lindberg D.R."/>
            <person name="Seaver E.C."/>
            <person name="Weisblat D.A."/>
            <person name="Putnam N.H."/>
            <person name="Grigoriev I.V."/>
            <person name="Rokhsar D.S."/>
        </authorList>
    </citation>
    <scope>NUCLEOTIDE SEQUENCE</scope>
    <source>
        <strain evidence="8">I ESC-2004</strain>
    </source>
</reference>
<sequence>MPLNVEEIAVCVACENSVSESTVDATNHNVSNGDTIRRMLVLPCLHIICTDCLESVQKGKLENSPGIFPCPECGYIIQGLHSAAFKTLPDIFMNSVINNNNHGAIEGRTFCTTCDMLVTPEEVDFNHREHEIVPLKQMLKGKKEYIATLLNSVNAKISHSESIQKQTLIAKDHLRKTRKELTAEIAERSRKLIEMIRSREKELLAELDAVCEERLEWFAEETNSQNRNLKIFQNSREFADKIICEGSGDDLLEFHNEISARLLHLIHRVKDASLDLLSMKMDLPDPGKEVSHLEKLFGTLTQGRISCGDAQMLQKFNVGLKWPTSLVATKTRDIVIAGKEGTFDSRGRLLFYDRHAKLLRTHEYEESKCIPYDVTCALDGTIYASDNKGSLTKFSADKTSVMANMFKGTSGRLALTTANHLLVTSSEEKCIWEYDSLGSKIRRLPPSGHLPSVANPHCLATNSNNDIIISELQGHKVSVYNSEGIIKFCYTGGSTASEELKCPSSVCCDPFNNILIADFTNDSIHLVSQSGQFLGHLLTKDNSISCPNFVSLDHEGHLFIGQYGGDISVYRYLSCVKHA</sequence>
<feature type="domain" description="RING-type" evidence="5">
    <location>
        <begin position="11"/>
        <end position="73"/>
    </location>
</feature>
<dbReference type="PROSITE" id="PS50089">
    <property type="entry name" value="ZF_RING_2"/>
    <property type="match status" value="1"/>
</dbReference>
<dbReference type="HOGENOM" id="CLU_408979_0_0_1"/>
<organism evidence="6">
    <name type="scientific">Capitella teleta</name>
    <name type="common">Polychaete worm</name>
    <dbReference type="NCBI Taxonomy" id="283909"/>
    <lineage>
        <taxon>Eukaryota</taxon>
        <taxon>Metazoa</taxon>
        <taxon>Spiralia</taxon>
        <taxon>Lophotrochozoa</taxon>
        <taxon>Annelida</taxon>
        <taxon>Polychaeta</taxon>
        <taxon>Sedentaria</taxon>
        <taxon>Scolecida</taxon>
        <taxon>Capitellidae</taxon>
        <taxon>Capitella</taxon>
    </lineage>
</organism>
<dbReference type="SMART" id="SM00184">
    <property type="entry name" value="RING"/>
    <property type="match status" value="1"/>
</dbReference>
<dbReference type="PANTHER" id="PTHR25462">
    <property type="entry name" value="BONUS, ISOFORM C-RELATED"/>
    <property type="match status" value="1"/>
</dbReference>
<evidence type="ECO:0000256" key="1">
    <source>
        <dbReference type="ARBA" id="ARBA00022723"/>
    </source>
</evidence>
<dbReference type="PROSITE" id="PS00518">
    <property type="entry name" value="ZF_RING_1"/>
    <property type="match status" value="1"/>
</dbReference>
<evidence type="ECO:0000313" key="8">
    <source>
        <dbReference type="Proteomes" id="UP000014760"/>
    </source>
</evidence>
<keyword evidence="8" id="KW-1185">Reference proteome</keyword>
<evidence type="ECO:0000313" key="7">
    <source>
        <dbReference type="EnsemblMetazoa" id="CapteP195259"/>
    </source>
</evidence>
<dbReference type="EMBL" id="AMQN01011664">
    <property type="status" value="NOT_ANNOTATED_CDS"/>
    <property type="molecule type" value="Genomic_DNA"/>
</dbReference>
<dbReference type="OrthoDB" id="6265224at2759"/>
<reference evidence="6 8" key="2">
    <citation type="journal article" date="2013" name="Nature">
        <title>Insights into bilaterian evolution from three spiralian genomes.</title>
        <authorList>
            <person name="Simakov O."/>
            <person name="Marletaz F."/>
            <person name="Cho S.J."/>
            <person name="Edsinger-Gonzales E."/>
            <person name="Havlak P."/>
            <person name="Hellsten U."/>
            <person name="Kuo D.H."/>
            <person name="Larsson T."/>
            <person name="Lv J."/>
            <person name="Arendt D."/>
            <person name="Savage R."/>
            <person name="Osoegawa K."/>
            <person name="de Jong P."/>
            <person name="Grimwood J."/>
            <person name="Chapman J.A."/>
            <person name="Shapiro H."/>
            <person name="Aerts A."/>
            <person name="Otillar R.P."/>
            <person name="Terry A.Y."/>
            <person name="Boore J.L."/>
            <person name="Grigoriev I.V."/>
            <person name="Lindberg D.R."/>
            <person name="Seaver E.C."/>
            <person name="Weisblat D.A."/>
            <person name="Putnam N.H."/>
            <person name="Rokhsar D.S."/>
        </authorList>
    </citation>
    <scope>NUCLEOTIDE SEQUENCE</scope>
    <source>
        <strain evidence="6 8">I ESC-2004</strain>
    </source>
</reference>
<accession>R7TXZ7</accession>
<proteinExistence type="predicted"/>
<dbReference type="InterPro" id="IPR047153">
    <property type="entry name" value="TRIM45/56/19-like"/>
</dbReference>
<dbReference type="InterPro" id="IPR003649">
    <property type="entry name" value="Bbox_C"/>
</dbReference>
<dbReference type="STRING" id="283909.R7TXZ7"/>
<dbReference type="SUPFAM" id="SSF101898">
    <property type="entry name" value="NHL repeat"/>
    <property type="match status" value="1"/>
</dbReference>